<dbReference type="RefSeq" id="WP_183197262.1">
    <property type="nucleotide sequence ID" value="NZ_JACIEK010000001.1"/>
</dbReference>
<reference evidence="7 8" key="1">
    <citation type="submission" date="2020-08" db="EMBL/GenBank/DDBJ databases">
        <title>Genomic Encyclopedia of Type Strains, Phase IV (KMG-IV): sequencing the most valuable type-strain genomes for metagenomic binning, comparative biology and taxonomic classification.</title>
        <authorList>
            <person name="Goeker M."/>
        </authorList>
    </citation>
    <scope>NUCLEOTIDE SEQUENCE [LARGE SCALE GENOMIC DNA]</scope>
    <source>
        <strain evidence="7 8">DSM 102238</strain>
    </source>
</reference>
<name>A0A7W6E873_9HYPH</name>
<dbReference type="SUPFAM" id="SSF103473">
    <property type="entry name" value="MFS general substrate transporter"/>
    <property type="match status" value="1"/>
</dbReference>
<gene>
    <name evidence="7" type="ORF">GGR04_000367</name>
</gene>
<evidence type="ECO:0000313" key="7">
    <source>
        <dbReference type="EMBL" id="MBB3996546.1"/>
    </source>
</evidence>
<sequence length="421" mass="44273">MRAEILPIVALLLSTFFLMAGAGMQGILLPVRASIEDWSSYEIGLMGTAYAVGFTISCVVMPTIVRSAGHVRAFSSLAALLAISVLLNGLAVHPLAWIAIRGLAGFALAGAYMVIESWLNERVTNETRGRVFSLYMVISMAAMMAGQFAMPLARPELAASFMVCAIFYAFAVIPNALSRAESPRPLTQVRLDLPAIYRNSPAAVVGVFLAGVLSGAWGNMAPVLGQKIGLSTTEISTLLVCTMAGGLVFQVPLGRISDRIDRRAVMILAGFIGFGAALAALTLWSTSVLGLFAIAFVIGGVIYPAYSLTVAHANDYADPADFVKISGGLLILYGFGTMGGPMLAAWLMETYGPDGLFLATGAAHAAFGTYAGYRMLRRTAKPAASRDAFQAVPLARAQTPASFELDPRSDPATSGRAAAGR</sequence>
<dbReference type="Proteomes" id="UP000542776">
    <property type="component" value="Unassembled WGS sequence"/>
</dbReference>
<dbReference type="InterPro" id="IPR011701">
    <property type="entry name" value="MFS"/>
</dbReference>
<feature type="transmembrane region" description="Helical" evidence="5">
    <location>
        <begin position="197"/>
        <end position="215"/>
    </location>
</feature>
<feature type="transmembrane region" description="Helical" evidence="5">
    <location>
        <begin position="290"/>
        <end position="310"/>
    </location>
</feature>
<feature type="transmembrane region" description="Helical" evidence="5">
    <location>
        <begin position="73"/>
        <end position="92"/>
    </location>
</feature>
<feature type="transmembrane region" description="Helical" evidence="5">
    <location>
        <begin position="235"/>
        <end position="253"/>
    </location>
</feature>
<dbReference type="CDD" id="cd17477">
    <property type="entry name" value="MFS_YcaD_like"/>
    <property type="match status" value="1"/>
</dbReference>
<dbReference type="Pfam" id="PF07690">
    <property type="entry name" value="MFS_1"/>
    <property type="match status" value="2"/>
</dbReference>
<dbReference type="GO" id="GO:0022857">
    <property type="term" value="F:transmembrane transporter activity"/>
    <property type="evidence" value="ECO:0007669"/>
    <property type="project" value="InterPro"/>
</dbReference>
<dbReference type="PROSITE" id="PS50850">
    <property type="entry name" value="MFS"/>
    <property type="match status" value="1"/>
</dbReference>
<feature type="domain" description="Major facilitator superfamily (MFS) profile" evidence="6">
    <location>
        <begin position="199"/>
        <end position="421"/>
    </location>
</feature>
<feature type="transmembrane region" description="Helical" evidence="5">
    <location>
        <begin position="131"/>
        <end position="151"/>
    </location>
</feature>
<keyword evidence="2 5" id="KW-1133">Transmembrane helix</keyword>
<dbReference type="InterPro" id="IPR047200">
    <property type="entry name" value="MFS_YcaD-like"/>
</dbReference>
<protein>
    <submittedName>
        <fullName evidence="7">MFS family permease</fullName>
    </submittedName>
</protein>
<feature type="region of interest" description="Disordered" evidence="4">
    <location>
        <begin position="399"/>
        <end position="421"/>
    </location>
</feature>
<dbReference type="PANTHER" id="PTHR23521:SF3">
    <property type="entry name" value="MFS TRANSPORTER"/>
    <property type="match status" value="1"/>
</dbReference>
<keyword evidence="3 5" id="KW-0472">Membrane</keyword>
<feature type="transmembrane region" description="Helical" evidence="5">
    <location>
        <begin position="43"/>
        <end position="61"/>
    </location>
</feature>
<evidence type="ECO:0000256" key="4">
    <source>
        <dbReference type="SAM" id="MobiDB-lite"/>
    </source>
</evidence>
<keyword evidence="1 5" id="KW-0812">Transmembrane</keyword>
<accession>A0A7W6E873</accession>
<organism evidence="7 8">
    <name type="scientific">Aureimonas pseudogalii</name>
    <dbReference type="NCBI Taxonomy" id="1744844"/>
    <lineage>
        <taxon>Bacteria</taxon>
        <taxon>Pseudomonadati</taxon>
        <taxon>Pseudomonadota</taxon>
        <taxon>Alphaproteobacteria</taxon>
        <taxon>Hyphomicrobiales</taxon>
        <taxon>Aurantimonadaceae</taxon>
        <taxon>Aureimonas</taxon>
    </lineage>
</organism>
<feature type="transmembrane region" description="Helical" evidence="5">
    <location>
        <begin position="356"/>
        <end position="376"/>
    </location>
</feature>
<evidence type="ECO:0000256" key="5">
    <source>
        <dbReference type="SAM" id="Phobius"/>
    </source>
</evidence>
<proteinExistence type="predicted"/>
<evidence type="ECO:0000256" key="2">
    <source>
        <dbReference type="ARBA" id="ARBA00022989"/>
    </source>
</evidence>
<feature type="transmembrane region" description="Helical" evidence="5">
    <location>
        <begin position="98"/>
        <end position="119"/>
    </location>
</feature>
<dbReference type="AlphaFoldDB" id="A0A7W6E873"/>
<comment type="caution">
    <text evidence="7">The sequence shown here is derived from an EMBL/GenBank/DDBJ whole genome shotgun (WGS) entry which is preliminary data.</text>
</comment>
<dbReference type="Gene3D" id="1.20.1250.20">
    <property type="entry name" value="MFS general substrate transporter like domains"/>
    <property type="match status" value="2"/>
</dbReference>
<feature type="transmembrane region" description="Helical" evidence="5">
    <location>
        <begin position="157"/>
        <end position="177"/>
    </location>
</feature>
<feature type="transmembrane region" description="Helical" evidence="5">
    <location>
        <begin position="265"/>
        <end position="284"/>
    </location>
</feature>
<dbReference type="GO" id="GO:0005886">
    <property type="term" value="C:plasma membrane"/>
    <property type="evidence" value="ECO:0007669"/>
    <property type="project" value="TreeGrafter"/>
</dbReference>
<evidence type="ECO:0000256" key="3">
    <source>
        <dbReference type="ARBA" id="ARBA00023136"/>
    </source>
</evidence>
<dbReference type="EMBL" id="JACIEK010000001">
    <property type="protein sequence ID" value="MBB3996546.1"/>
    <property type="molecule type" value="Genomic_DNA"/>
</dbReference>
<evidence type="ECO:0000313" key="8">
    <source>
        <dbReference type="Proteomes" id="UP000542776"/>
    </source>
</evidence>
<evidence type="ECO:0000259" key="6">
    <source>
        <dbReference type="PROSITE" id="PS50850"/>
    </source>
</evidence>
<keyword evidence="8" id="KW-1185">Reference proteome</keyword>
<dbReference type="InterPro" id="IPR036259">
    <property type="entry name" value="MFS_trans_sf"/>
</dbReference>
<feature type="transmembrane region" description="Helical" evidence="5">
    <location>
        <begin position="322"/>
        <end position="344"/>
    </location>
</feature>
<dbReference type="PANTHER" id="PTHR23521">
    <property type="entry name" value="TRANSPORTER MFS SUPERFAMILY"/>
    <property type="match status" value="1"/>
</dbReference>
<dbReference type="InterPro" id="IPR020846">
    <property type="entry name" value="MFS_dom"/>
</dbReference>
<evidence type="ECO:0000256" key="1">
    <source>
        <dbReference type="ARBA" id="ARBA00022692"/>
    </source>
</evidence>